<comment type="caution">
    <text evidence="2">The sequence shown here is derived from an EMBL/GenBank/DDBJ whole genome shotgun (WGS) entry which is preliminary data.</text>
</comment>
<dbReference type="EMBL" id="JAPZBU010000008">
    <property type="protein sequence ID" value="KAJ5391782.1"/>
    <property type="molecule type" value="Genomic_DNA"/>
</dbReference>
<feature type="compositionally biased region" description="Basic and acidic residues" evidence="1">
    <location>
        <begin position="49"/>
        <end position="62"/>
    </location>
</feature>
<organism evidence="2 3">
    <name type="scientific">Penicillium cosmopolitanum</name>
    <dbReference type="NCBI Taxonomy" id="1131564"/>
    <lineage>
        <taxon>Eukaryota</taxon>
        <taxon>Fungi</taxon>
        <taxon>Dikarya</taxon>
        <taxon>Ascomycota</taxon>
        <taxon>Pezizomycotina</taxon>
        <taxon>Eurotiomycetes</taxon>
        <taxon>Eurotiomycetidae</taxon>
        <taxon>Eurotiales</taxon>
        <taxon>Aspergillaceae</taxon>
        <taxon>Penicillium</taxon>
    </lineage>
</organism>
<name>A0A9W9VYJ5_9EURO</name>
<reference evidence="2" key="1">
    <citation type="submission" date="2022-12" db="EMBL/GenBank/DDBJ databases">
        <authorList>
            <person name="Petersen C."/>
        </authorList>
    </citation>
    <scope>NUCLEOTIDE SEQUENCE</scope>
    <source>
        <strain evidence="2">IBT 29677</strain>
    </source>
</reference>
<sequence length="204" mass="22393">MIHRTIEVNTDAILAPGPRQSSSCSWELNPRALATLPSTDHKAVISKWARETSESSIRKSEDNNNNTDTDITENNQSDVASVTSSTVCTSIDSDIQLEAVPPFPQQKPATCSLFDLRNQICQAGAPKKARKQTACATFAEDDYMYSPYEDIEVLSMTLSSTVSASSFTASTEELNIGKLIAGKVRQVVSHRTAACKKLKEMFRR</sequence>
<feature type="region of interest" description="Disordered" evidence="1">
    <location>
        <begin position="49"/>
        <end position="78"/>
    </location>
</feature>
<gene>
    <name evidence="2" type="ORF">N7509_007272</name>
</gene>
<reference evidence="2" key="2">
    <citation type="journal article" date="2023" name="IMA Fungus">
        <title>Comparative genomic study of the Penicillium genus elucidates a diverse pangenome and 15 lateral gene transfer events.</title>
        <authorList>
            <person name="Petersen C."/>
            <person name="Sorensen T."/>
            <person name="Nielsen M.R."/>
            <person name="Sondergaard T.E."/>
            <person name="Sorensen J.L."/>
            <person name="Fitzpatrick D.A."/>
            <person name="Frisvad J.C."/>
            <person name="Nielsen K.L."/>
        </authorList>
    </citation>
    <scope>NUCLEOTIDE SEQUENCE</scope>
    <source>
        <strain evidence="2">IBT 29677</strain>
    </source>
</reference>
<feature type="compositionally biased region" description="Low complexity" evidence="1">
    <location>
        <begin position="63"/>
        <end position="78"/>
    </location>
</feature>
<protein>
    <submittedName>
        <fullName evidence="2">Uncharacterized protein</fullName>
    </submittedName>
</protein>
<proteinExistence type="predicted"/>
<dbReference type="Proteomes" id="UP001147747">
    <property type="component" value="Unassembled WGS sequence"/>
</dbReference>
<evidence type="ECO:0000313" key="3">
    <source>
        <dbReference type="Proteomes" id="UP001147747"/>
    </source>
</evidence>
<keyword evidence="3" id="KW-1185">Reference proteome</keyword>
<evidence type="ECO:0000256" key="1">
    <source>
        <dbReference type="SAM" id="MobiDB-lite"/>
    </source>
</evidence>
<evidence type="ECO:0000313" key="2">
    <source>
        <dbReference type="EMBL" id="KAJ5391782.1"/>
    </source>
</evidence>
<dbReference type="RefSeq" id="XP_056487460.1">
    <property type="nucleotide sequence ID" value="XM_056631909.1"/>
</dbReference>
<dbReference type="GeneID" id="81370889"/>
<accession>A0A9W9VYJ5</accession>
<dbReference type="OrthoDB" id="4338824at2759"/>
<dbReference type="AlphaFoldDB" id="A0A9W9VYJ5"/>